<comment type="similarity">
    <text evidence="1">Belongs to the OBAP family.</text>
</comment>
<name>A0AAD7TW46_9APHY</name>
<protein>
    <recommendedName>
        <fullName evidence="4">Alpha/beta hydrolase fold-3 domain-containing protein</fullName>
    </recommendedName>
</protein>
<feature type="transmembrane region" description="Helical" evidence="3">
    <location>
        <begin position="151"/>
        <end position="171"/>
    </location>
</feature>
<dbReference type="Pfam" id="PF07859">
    <property type="entry name" value="Abhydrolase_3"/>
    <property type="match status" value="1"/>
</dbReference>
<evidence type="ECO:0000313" key="6">
    <source>
        <dbReference type="Proteomes" id="UP001215151"/>
    </source>
</evidence>
<dbReference type="PANTHER" id="PTHR48081:SF26">
    <property type="entry name" value="ALPHA_BETA HYDROLASE FOLD-3 DOMAIN-CONTAINING PROTEIN"/>
    <property type="match status" value="1"/>
</dbReference>
<keyword evidence="3" id="KW-1133">Transmembrane helix</keyword>
<comment type="caution">
    <text evidence="5">The sequence shown here is derived from an EMBL/GenBank/DDBJ whole genome shotgun (WGS) entry which is preliminary data.</text>
</comment>
<dbReference type="InterPro" id="IPR050300">
    <property type="entry name" value="GDXG_lipolytic_enzyme"/>
</dbReference>
<keyword evidence="6" id="KW-1185">Reference proteome</keyword>
<dbReference type="InterPro" id="IPR013094">
    <property type="entry name" value="AB_hydrolase_3"/>
</dbReference>
<dbReference type="GO" id="GO:0016787">
    <property type="term" value="F:hydrolase activity"/>
    <property type="evidence" value="ECO:0007669"/>
    <property type="project" value="UniProtKB-KW"/>
</dbReference>
<reference evidence="5" key="1">
    <citation type="submission" date="2022-11" db="EMBL/GenBank/DDBJ databases">
        <title>Genome Sequence of Cubamyces cubensis.</title>
        <authorList>
            <person name="Buettner E."/>
        </authorList>
    </citation>
    <scope>NUCLEOTIDE SEQUENCE</scope>
    <source>
        <strain evidence="5">MPL-01</strain>
    </source>
</reference>
<dbReference type="InterPro" id="IPR029058">
    <property type="entry name" value="AB_hydrolase_fold"/>
</dbReference>
<sequence length="535" mass="59317">MKLGAQVESGLLQLATKSLVPGTATDAAEQPAMLELQKTYGKTIHTWAIDISPELPLGSPNLMVSYTADGQGPPEHMVQKRDAEWGQDTAAKRELRKGYLPPYEKADGADEWEKTHRGVKFDLDGGPPQPTTRGTQMAWTPLRYQPFKGLYLAYLAVTFFLIRVPLWYLWFLRRKNRPRASWSISKCIRVMAYRELTTLPVKVGLNSGHPVPKSDDELKDARVVWIDGLAEDSPAFCGEVRSFASTSGVEPARIPAYWFLKPGSIPPKDMKAQAGERTVLYIHGGAFHLGSAHPRSHASSIAHGLLAHSKSLTRILAVEYRLSATRPDKPANPFPAALLDCIAAYQYLVKDLGFAPYNITVTGDSAGGNLAFALVRHVVENNIPGLPRPGRLLSLSSWLDLSFSRETPDSSLVRNFATDIFSTSRSNRFGGYGMQAYLGPLDREQAKTNRYISPVSLFINPDGGYFRRFPRTFVSAGDAEKILDDSLAVAERLMADGVEVTVDIVPDAVHDFMVFTWHEPERTEALKRACKWLDD</sequence>
<keyword evidence="3" id="KW-0472">Membrane</keyword>
<accession>A0AAD7TW46</accession>
<evidence type="ECO:0000259" key="4">
    <source>
        <dbReference type="Pfam" id="PF07859"/>
    </source>
</evidence>
<dbReference type="SUPFAM" id="SSF53474">
    <property type="entry name" value="alpha/beta-Hydrolases"/>
    <property type="match status" value="1"/>
</dbReference>
<dbReference type="Pfam" id="PF06884">
    <property type="entry name" value="DUF1264"/>
    <property type="match status" value="1"/>
</dbReference>
<evidence type="ECO:0000256" key="1">
    <source>
        <dbReference type="ARBA" id="ARBA00009740"/>
    </source>
</evidence>
<evidence type="ECO:0000256" key="2">
    <source>
        <dbReference type="ARBA" id="ARBA00022801"/>
    </source>
</evidence>
<dbReference type="EMBL" id="JAPEVG010000097">
    <property type="protein sequence ID" value="KAJ8483250.1"/>
    <property type="molecule type" value="Genomic_DNA"/>
</dbReference>
<gene>
    <name evidence="5" type="ORF">ONZ51_g4815</name>
</gene>
<dbReference type="Proteomes" id="UP001215151">
    <property type="component" value="Unassembled WGS sequence"/>
</dbReference>
<dbReference type="AlphaFoldDB" id="A0AAD7TW46"/>
<dbReference type="Gene3D" id="3.40.50.1820">
    <property type="entry name" value="alpha/beta hydrolase"/>
    <property type="match status" value="1"/>
</dbReference>
<dbReference type="InterPro" id="IPR010686">
    <property type="entry name" value="OBAP-like"/>
</dbReference>
<keyword evidence="2" id="KW-0378">Hydrolase</keyword>
<proteinExistence type="inferred from homology"/>
<dbReference type="PANTHER" id="PTHR48081">
    <property type="entry name" value="AB HYDROLASE SUPERFAMILY PROTEIN C4A8.06C"/>
    <property type="match status" value="1"/>
</dbReference>
<evidence type="ECO:0000256" key="3">
    <source>
        <dbReference type="SAM" id="Phobius"/>
    </source>
</evidence>
<evidence type="ECO:0000313" key="5">
    <source>
        <dbReference type="EMBL" id="KAJ8483250.1"/>
    </source>
</evidence>
<keyword evidence="3" id="KW-0812">Transmembrane</keyword>
<feature type="domain" description="Alpha/beta hydrolase fold-3" evidence="4">
    <location>
        <begin position="279"/>
        <end position="513"/>
    </location>
</feature>
<organism evidence="5 6">
    <name type="scientific">Trametes cubensis</name>
    <dbReference type="NCBI Taxonomy" id="1111947"/>
    <lineage>
        <taxon>Eukaryota</taxon>
        <taxon>Fungi</taxon>
        <taxon>Dikarya</taxon>
        <taxon>Basidiomycota</taxon>
        <taxon>Agaricomycotina</taxon>
        <taxon>Agaricomycetes</taxon>
        <taxon>Polyporales</taxon>
        <taxon>Polyporaceae</taxon>
        <taxon>Trametes</taxon>
    </lineage>
</organism>